<dbReference type="EMBL" id="JAOQAZ010000010">
    <property type="protein sequence ID" value="KAJ4263536.1"/>
    <property type="molecule type" value="Genomic_DNA"/>
</dbReference>
<dbReference type="InterPro" id="IPR053137">
    <property type="entry name" value="NLR-like"/>
</dbReference>
<feature type="region of interest" description="Disordered" evidence="1">
    <location>
        <begin position="527"/>
        <end position="553"/>
    </location>
</feature>
<reference evidence="4" key="1">
    <citation type="submission" date="2022-09" db="EMBL/GenBank/DDBJ databases">
        <title>Fusarium specimens isolated from Avocado Roots.</title>
        <authorList>
            <person name="Stajich J."/>
            <person name="Roper C."/>
            <person name="Heimlech-Rivalta G."/>
        </authorList>
    </citation>
    <scope>NUCLEOTIDE SEQUENCE</scope>
    <source>
        <strain evidence="4">CF00136</strain>
    </source>
</reference>
<dbReference type="PANTHER" id="PTHR46082">
    <property type="entry name" value="ATP/GTP-BINDING PROTEIN-RELATED"/>
    <property type="match status" value="1"/>
</dbReference>
<comment type="caution">
    <text evidence="4">The sequence shown here is derived from an EMBL/GenBank/DDBJ whole genome shotgun (WGS) entry which is preliminary data.</text>
</comment>
<organism evidence="4 5">
    <name type="scientific">Fusarium torreyae</name>
    <dbReference type="NCBI Taxonomy" id="1237075"/>
    <lineage>
        <taxon>Eukaryota</taxon>
        <taxon>Fungi</taxon>
        <taxon>Dikarya</taxon>
        <taxon>Ascomycota</taxon>
        <taxon>Pezizomycotina</taxon>
        <taxon>Sordariomycetes</taxon>
        <taxon>Hypocreomycetidae</taxon>
        <taxon>Hypocreales</taxon>
        <taxon>Nectriaceae</taxon>
        <taxon>Fusarium</taxon>
    </lineage>
</organism>
<dbReference type="Pfam" id="PF13374">
    <property type="entry name" value="TPR_10"/>
    <property type="match status" value="2"/>
</dbReference>
<name>A0A9W8S2S3_9HYPO</name>
<sequence length="957" mass="108490">MSKQRPERHLKNIVLSTRGILFLGTPHHGSGLARWAERLSRHIGLIKHTNPNILEVLRRESEVLARIQDSFHTMIKARATKDLSPIDITCFYEELPLPGIGLVVPQDSAILPGYIPIGIHEDHMGMTKFAHTDDPGFVAVCGELQRWTKEANAAERSNAQNNKSGHDTPDVVGAGLDEAPHHTFVNTGHALRRVPIFNVPFDQDPDFVDRPDITIWLYEQYMGPTSRMALVGMGGFGKSQLAIHFAYHIRDISPQTNIYWVYASSKPRFEEAYRSIAEMHQLPKRNDPDTNVLELVRDWLITEEAGSWLMILDNADDIKLFYPTHVGGEKAATELENETTQAKSNQRPLAAYLPKRGNGIIFVTSRSMDAAERLTGSQKAILRVPTMDEARGLQLFRNKLCGPFDRGAAIDLLRALDHIPLAITQAAAYINRRAPRISVKAYLDTFNKSDKKKGNLLNKDAGDLRRDETVSNSVVITWQVTFEQIRLERPSAAKLLSFMSFFNPQQIPEFVLNDYSKDLVDLGESSCSDSEIDWETGSGSGSESNLESDSDSDNFEDDLDLLRGYSLVSVTERRDTCEMHNLVQFCTRVWITAMGDETRWKLMFLHSMSKHFPCDYYDTWPVCQRLFPHLEATLEEEPPSEGWEDWMNLLENCATYMSHTGNYQVAADLIQKAIDISTTILGKEHIHTILKTASLAEVYTQQGRLKVVEELQVRAVSMLRKLLGEEHNDTQRAMCNLAVIYRHQGLVDRAQQLLEETFETTKKALGEEHADTLVVMQRLVVVYEEQGQLEKAEELQESALAVQKIMFGEENIQTLIGMTNLAVIFRDQGRFKEAEELGSKVLEICRNMLGEEHHFTLTTTENLAMTYLEQGRSNEAEELGTRVADELKRILGEEHPSTLVAMDVQAMIWRSQGRTGDALNILRKVTTLRQRVLGEDHPLTKWSIRRLAKWEDNNDPV</sequence>
<proteinExistence type="predicted"/>
<dbReference type="Gene3D" id="3.40.50.300">
    <property type="entry name" value="P-loop containing nucleotide triphosphate hydrolases"/>
    <property type="match status" value="1"/>
</dbReference>
<keyword evidence="5" id="KW-1185">Reference proteome</keyword>
<dbReference type="Pfam" id="PF25000">
    <property type="entry name" value="DUF7779"/>
    <property type="match status" value="1"/>
</dbReference>
<gene>
    <name evidence="4" type="ORF">NW762_006355</name>
</gene>
<dbReference type="Gene3D" id="1.25.40.10">
    <property type="entry name" value="Tetratricopeptide repeat domain"/>
    <property type="match status" value="2"/>
</dbReference>
<dbReference type="SUPFAM" id="SSF48452">
    <property type="entry name" value="TPR-like"/>
    <property type="match status" value="3"/>
</dbReference>
<accession>A0A9W8S2S3</accession>
<dbReference type="OrthoDB" id="20872at2759"/>
<dbReference type="PANTHER" id="PTHR46082:SF6">
    <property type="entry name" value="AAA+ ATPASE DOMAIN-CONTAINING PROTEIN-RELATED"/>
    <property type="match status" value="1"/>
</dbReference>
<dbReference type="SUPFAM" id="SSF52540">
    <property type="entry name" value="P-loop containing nucleoside triphosphate hydrolases"/>
    <property type="match status" value="1"/>
</dbReference>
<evidence type="ECO:0000313" key="4">
    <source>
        <dbReference type="EMBL" id="KAJ4263536.1"/>
    </source>
</evidence>
<evidence type="ECO:0000259" key="2">
    <source>
        <dbReference type="Pfam" id="PF17874"/>
    </source>
</evidence>
<dbReference type="Proteomes" id="UP001152049">
    <property type="component" value="Unassembled WGS sequence"/>
</dbReference>
<evidence type="ECO:0008006" key="6">
    <source>
        <dbReference type="Google" id="ProtNLM"/>
    </source>
</evidence>
<dbReference type="InterPro" id="IPR041617">
    <property type="entry name" value="TPR_MalT"/>
</dbReference>
<dbReference type="InterPro" id="IPR056681">
    <property type="entry name" value="DUF7779"/>
</dbReference>
<dbReference type="InterPro" id="IPR011990">
    <property type="entry name" value="TPR-like_helical_dom_sf"/>
</dbReference>
<feature type="domain" description="DUF7779" evidence="3">
    <location>
        <begin position="489"/>
        <end position="589"/>
    </location>
</feature>
<evidence type="ECO:0000259" key="3">
    <source>
        <dbReference type="Pfam" id="PF25000"/>
    </source>
</evidence>
<protein>
    <recommendedName>
        <fullName evidence="6">Kinesin light chain</fullName>
    </recommendedName>
</protein>
<feature type="domain" description="MalT-like TPR region" evidence="2">
    <location>
        <begin position="731"/>
        <end position="926"/>
    </location>
</feature>
<dbReference type="AlphaFoldDB" id="A0A9W8S2S3"/>
<dbReference type="Pfam" id="PF17874">
    <property type="entry name" value="TPR_MalT"/>
    <property type="match status" value="1"/>
</dbReference>
<evidence type="ECO:0000256" key="1">
    <source>
        <dbReference type="SAM" id="MobiDB-lite"/>
    </source>
</evidence>
<dbReference type="InterPro" id="IPR027417">
    <property type="entry name" value="P-loop_NTPase"/>
</dbReference>
<evidence type="ECO:0000313" key="5">
    <source>
        <dbReference type="Proteomes" id="UP001152049"/>
    </source>
</evidence>